<dbReference type="EMBL" id="UINC01001839">
    <property type="protein sequence ID" value="SUZ89770.1"/>
    <property type="molecule type" value="Genomic_DNA"/>
</dbReference>
<proteinExistence type="predicted"/>
<gene>
    <name evidence="1" type="ORF">METZ01_LOCUS42624</name>
</gene>
<name>A0A381RDM8_9ZZZZ</name>
<evidence type="ECO:0000313" key="1">
    <source>
        <dbReference type="EMBL" id="SUZ89770.1"/>
    </source>
</evidence>
<reference evidence="1" key="1">
    <citation type="submission" date="2018-05" db="EMBL/GenBank/DDBJ databases">
        <authorList>
            <person name="Lanie J.A."/>
            <person name="Ng W.-L."/>
            <person name="Kazmierczak K.M."/>
            <person name="Andrzejewski T.M."/>
            <person name="Davidsen T.M."/>
            <person name="Wayne K.J."/>
            <person name="Tettelin H."/>
            <person name="Glass J.I."/>
            <person name="Rusch D."/>
            <person name="Podicherti R."/>
            <person name="Tsui H.-C.T."/>
            <person name="Winkler M.E."/>
        </authorList>
    </citation>
    <scope>NUCLEOTIDE SEQUENCE</scope>
</reference>
<protein>
    <submittedName>
        <fullName evidence="1">Uncharacterized protein</fullName>
    </submittedName>
</protein>
<accession>A0A381RDM8</accession>
<sequence length="82" mass="8921">MIIAWASWIRAVESEGTRNSRSFVSSRPARAPPSRPVSAMTLSPAVVAALAASRMFGLWPDVVKTINASFGLPRPLIWRAKT</sequence>
<dbReference type="AlphaFoldDB" id="A0A381RDM8"/>
<organism evidence="1">
    <name type="scientific">marine metagenome</name>
    <dbReference type="NCBI Taxonomy" id="408172"/>
    <lineage>
        <taxon>unclassified sequences</taxon>
        <taxon>metagenomes</taxon>
        <taxon>ecological metagenomes</taxon>
    </lineage>
</organism>